<keyword evidence="5" id="KW-0645">Protease</keyword>
<evidence type="ECO:0000313" key="6">
    <source>
        <dbReference type="Proteomes" id="UP000474159"/>
    </source>
</evidence>
<keyword evidence="6" id="KW-1185">Reference proteome</keyword>
<feature type="chain" id="PRO_5026996449" evidence="3">
    <location>
        <begin position="50"/>
        <end position="296"/>
    </location>
</feature>
<protein>
    <submittedName>
        <fullName evidence="5">Trypsin-like serine protease</fullName>
    </submittedName>
</protein>
<dbReference type="InterPro" id="IPR009003">
    <property type="entry name" value="Peptidase_S1_PA"/>
</dbReference>
<feature type="region of interest" description="Disordered" evidence="2">
    <location>
        <begin position="1"/>
        <end position="23"/>
    </location>
</feature>
<feature type="domain" description="Peptidase S1" evidence="4">
    <location>
        <begin position="65"/>
        <end position="265"/>
    </location>
</feature>
<dbReference type="Proteomes" id="UP000474159">
    <property type="component" value="Unassembled WGS sequence"/>
</dbReference>
<dbReference type="GO" id="GO:0004252">
    <property type="term" value="F:serine-type endopeptidase activity"/>
    <property type="evidence" value="ECO:0007669"/>
    <property type="project" value="InterPro"/>
</dbReference>
<dbReference type="EMBL" id="VZZK01000028">
    <property type="protein sequence ID" value="KAB1076641.1"/>
    <property type="molecule type" value="Genomic_DNA"/>
</dbReference>
<dbReference type="InterPro" id="IPR018114">
    <property type="entry name" value="TRYPSIN_HIS"/>
</dbReference>
<dbReference type="PANTHER" id="PTHR15462">
    <property type="entry name" value="SERINE PROTEASE"/>
    <property type="match status" value="1"/>
</dbReference>
<reference evidence="5 6" key="1">
    <citation type="submission" date="2019-09" db="EMBL/GenBank/DDBJ databases">
        <title>YIM 48816 draft genome.</title>
        <authorList>
            <person name="Jiang L."/>
        </authorList>
    </citation>
    <scope>NUCLEOTIDE SEQUENCE [LARGE SCALE GENOMIC DNA]</scope>
    <source>
        <strain evidence="5 6">YIM 48816</strain>
    </source>
</reference>
<name>A0A6L3SSV0_9HYPH</name>
<dbReference type="PROSITE" id="PS00134">
    <property type="entry name" value="TRYPSIN_HIS"/>
    <property type="match status" value="1"/>
</dbReference>
<feature type="compositionally biased region" description="Basic and acidic residues" evidence="2">
    <location>
        <begin position="274"/>
        <end position="287"/>
    </location>
</feature>
<keyword evidence="5" id="KW-0378">Hydrolase</keyword>
<dbReference type="InterPro" id="IPR043504">
    <property type="entry name" value="Peptidase_S1_PA_chymotrypsin"/>
</dbReference>
<evidence type="ECO:0000259" key="4">
    <source>
        <dbReference type="Pfam" id="PF00089"/>
    </source>
</evidence>
<accession>A0A6L3SSV0</accession>
<keyword evidence="1 3" id="KW-0732">Signal</keyword>
<dbReference type="OrthoDB" id="267336at2"/>
<feature type="signal peptide" evidence="3">
    <location>
        <begin position="1"/>
        <end position="49"/>
    </location>
</feature>
<dbReference type="PANTHER" id="PTHR15462:SF8">
    <property type="entry name" value="SERINE PROTEASE"/>
    <property type="match status" value="1"/>
</dbReference>
<proteinExistence type="predicted"/>
<dbReference type="AlphaFoldDB" id="A0A6L3SSV0"/>
<dbReference type="InterPro" id="IPR050966">
    <property type="entry name" value="Glutamyl_endopeptidase"/>
</dbReference>
<dbReference type="Gene3D" id="2.40.10.10">
    <property type="entry name" value="Trypsin-like serine proteases"/>
    <property type="match status" value="2"/>
</dbReference>
<organism evidence="5 6">
    <name type="scientific">Methylobacterium soli</name>
    <dbReference type="NCBI Taxonomy" id="553447"/>
    <lineage>
        <taxon>Bacteria</taxon>
        <taxon>Pseudomonadati</taxon>
        <taxon>Pseudomonadota</taxon>
        <taxon>Alphaproteobacteria</taxon>
        <taxon>Hyphomicrobiales</taxon>
        <taxon>Methylobacteriaceae</taxon>
        <taxon>Methylobacterium</taxon>
    </lineage>
</organism>
<dbReference type="GO" id="GO:0006508">
    <property type="term" value="P:proteolysis"/>
    <property type="evidence" value="ECO:0007669"/>
    <property type="project" value="UniProtKB-KW"/>
</dbReference>
<dbReference type="SUPFAM" id="SSF50494">
    <property type="entry name" value="Trypsin-like serine proteases"/>
    <property type="match status" value="1"/>
</dbReference>
<dbReference type="InterPro" id="IPR001254">
    <property type="entry name" value="Trypsin_dom"/>
</dbReference>
<evidence type="ECO:0000313" key="5">
    <source>
        <dbReference type="EMBL" id="KAB1076641.1"/>
    </source>
</evidence>
<evidence type="ECO:0000256" key="3">
    <source>
        <dbReference type="SAM" id="SignalP"/>
    </source>
</evidence>
<sequence>MVRQSSGETAMTRGHERPGSRTRRTGARVLAFAALALALAAPGAGSARAEEMAFDPAQWPFTAIGKLNVVTGPGSRQFCTATLIGPRLALTAAHCLWDKARGRWVEPGSVHFVAGYAQGAYLAHAIGNAVHKPADYAYAYGTSRPNMSGDWALIELASPIPIKPLELEHLAAPDDPRKLRLDIRRAGYRRTMSQTMSAQDKCAARLAPDPAPLLIHDCRAIPGESGSALLQVEDGSPKVIGVLVAGPRPGAPPGPSFAVPTRAFLAAAEEILKRQGARDDAGREAGKAGDPQTALP</sequence>
<evidence type="ECO:0000256" key="1">
    <source>
        <dbReference type="ARBA" id="ARBA00022729"/>
    </source>
</evidence>
<gene>
    <name evidence="5" type="ORF">F6X53_22340</name>
</gene>
<comment type="caution">
    <text evidence="5">The sequence shown here is derived from an EMBL/GenBank/DDBJ whole genome shotgun (WGS) entry which is preliminary data.</text>
</comment>
<evidence type="ECO:0000256" key="2">
    <source>
        <dbReference type="SAM" id="MobiDB-lite"/>
    </source>
</evidence>
<dbReference type="Pfam" id="PF00089">
    <property type="entry name" value="Trypsin"/>
    <property type="match status" value="1"/>
</dbReference>
<feature type="region of interest" description="Disordered" evidence="2">
    <location>
        <begin position="274"/>
        <end position="296"/>
    </location>
</feature>